<keyword evidence="2" id="KW-1185">Reference proteome</keyword>
<evidence type="ECO:0000313" key="1">
    <source>
        <dbReference type="EMBL" id="KAA1261818.1"/>
    </source>
</evidence>
<organism evidence="1 2">
    <name type="scientific">Rubripirellula obstinata</name>
    <dbReference type="NCBI Taxonomy" id="406547"/>
    <lineage>
        <taxon>Bacteria</taxon>
        <taxon>Pseudomonadati</taxon>
        <taxon>Planctomycetota</taxon>
        <taxon>Planctomycetia</taxon>
        <taxon>Pirellulales</taxon>
        <taxon>Pirellulaceae</taxon>
        <taxon>Rubripirellula</taxon>
    </lineage>
</organism>
<gene>
    <name evidence="1" type="ORF">LF1_43780</name>
</gene>
<dbReference type="Proteomes" id="UP000322699">
    <property type="component" value="Unassembled WGS sequence"/>
</dbReference>
<dbReference type="AlphaFoldDB" id="A0A5B1CL71"/>
<reference evidence="1 2" key="1">
    <citation type="submission" date="2019-08" db="EMBL/GenBank/DDBJ databases">
        <title>Deep-cultivation of Planctomycetes and their phenomic and genomic characterization uncovers novel biology.</title>
        <authorList>
            <person name="Wiegand S."/>
            <person name="Jogler M."/>
            <person name="Boedeker C."/>
            <person name="Pinto D."/>
            <person name="Vollmers J."/>
            <person name="Rivas-Marin E."/>
            <person name="Kohn T."/>
            <person name="Peeters S.H."/>
            <person name="Heuer A."/>
            <person name="Rast P."/>
            <person name="Oberbeckmann S."/>
            <person name="Bunk B."/>
            <person name="Jeske O."/>
            <person name="Meyerdierks A."/>
            <person name="Storesund J.E."/>
            <person name="Kallscheuer N."/>
            <person name="Luecker S."/>
            <person name="Lage O.M."/>
            <person name="Pohl T."/>
            <person name="Merkel B.J."/>
            <person name="Hornburger P."/>
            <person name="Mueller R.-W."/>
            <person name="Bruemmer F."/>
            <person name="Labrenz M."/>
            <person name="Spormann A.M."/>
            <person name="Op Den Camp H."/>
            <person name="Overmann J."/>
            <person name="Amann R."/>
            <person name="Jetten M.S.M."/>
            <person name="Mascher T."/>
            <person name="Medema M.H."/>
            <person name="Devos D.P."/>
            <person name="Kaster A.-K."/>
            <person name="Ovreas L."/>
            <person name="Rohde M."/>
            <person name="Galperin M.Y."/>
            <person name="Jogler C."/>
        </authorList>
    </citation>
    <scope>NUCLEOTIDE SEQUENCE [LARGE SCALE GENOMIC DNA]</scope>
    <source>
        <strain evidence="1 2">LF1</strain>
    </source>
</reference>
<proteinExistence type="predicted"/>
<accession>A0A5B1CL71</accession>
<comment type="caution">
    <text evidence="1">The sequence shown here is derived from an EMBL/GenBank/DDBJ whole genome shotgun (WGS) entry which is preliminary data.</text>
</comment>
<protein>
    <submittedName>
        <fullName evidence="1">Uncharacterized protein</fullName>
    </submittedName>
</protein>
<sequence>MLGGGKLATVPASGGFATSRSKKVFDKTEGSNKLQTYGRRWRATCVIRSGFGHPSEARIEP</sequence>
<evidence type="ECO:0000313" key="2">
    <source>
        <dbReference type="Proteomes" id="UP000322699"/>
    </source>
</evidence>
<dbReference type="EMBL" id="VRLW01000001">
    <property type="protein sequence ID" value="KAA1261818.1"/>
    <property type="molecule type" value="Genomic_DNA"/>
</dbReference>
<name>A0A5B1CL71_9BACT</name>